<dbReference type="GO" id="GO:0008168">
    <property type="term" value="F:methyltransferase activity"/>
    <property type="evidence" value="ECO:0007669"/>
    <property type="project" value="UniProtKB-KW"/>
</dbReference>
<keyword evidence="2" id="KW-0489">Methyltransferase</keyword>
<dbReference type="Proteomes" id="UP000275401">
    <property type="component" value="Unassembled WGS sequence"/>
</dbReference>
<evidence type="ECO:0000259" key="1">
    <source>
        <dbReference type="Pfam" id="PF13649"/>
    </source>
</evidence>
<evidence type="ECO:0000313" key="3">
    <source>
        <dbReference type="Proteomes" id="UP000275401"/>
    </source>
</evidence>
<feature type="domain" description="Methyltransferase" evidence="1">
    <location>
        <begin position="52"/>
        <end position="144"/>
    </location>
</feature>
<organism evidence="2 3">
    <name type="scientific">Streptomyces botrytidirepellens</name>
    <dbReference type="NCBI Taxonomy" id="2486417"/>
    <lineage>
        <taxon>Bacteria</taxon>
        <taxon>Bacillati</taxon>
        <taxon>Actinomycetota</taxon>
        <taxon>Actinomycetes</taxon>
        <taxon>Kitasatosporales</taxon>
        <taxon>Streptomycetaceae</taxon>
        <taxon>Streptomyces</taxon>
    </lineage>
</organism>
<proteinExistence type="predicted"/>
<dbReference type="InterPro" id="IPR029063">
    <property type="entry name" value="SAM-dependent_MTases_sf"/>
</dbReference>
<dbReference type="GO" id="GO:0032259">
    <property type="term" value="P:methylation"/>
    <property type="evidence" value="ECO:0007669"/>
    <property type="project" value="UniProtKB-KW"/>
</dbReference>
<dbReference type="SUPFAM" id="SSF53335">
    <property type="entry name" value="S-adenosyl-L-methionine-dependent methyltransferases"/>
    <property type="match status" value="1"/>
</dbReference>
<evidence type="ECO:0000313" key="2">
    <source>
        <dbReference type="EMBL" id="RNG30708.1"/>
    </source>
</evidence>
<dbReference type="AlphaFoldDB" id="A0A3M8WKK3"/>
<comment type="caution">
    <text evidence="2">The sequence shown here is derived from an EMBL/GenBank/DDBJ whole genome shotgun (WGS) entry which is preliminary data.</text>
</comment>
<keyword evidence="2" id="KW-0808">Transferase</keyword>
<dbReference type="InterPro" id="IPR041698">
    <property type="entry name" value="Methyltransf_25"/>
</dbReference>
<protein>
    <submittedName>
        <fullName evidence="2">Class I SAM-dependent methyltransferase</fullName>
    </submittedName>
</protein>
<gene>
    <name evidence="2" type="ORF">EEJ42_09595</name>
</gene>
<reference evidence="2 3" key="1">
    <citation type="submission" date="2018-11" db="EMBL/GenBank/DDBJ databases">
        <title>The Potential of Streptomyces as Biocontrol Agents against the Tomato grey mould, Botrytis cinerea (Gray mold) Frontiers in Microbiology.</title>
        <authorList>
            <person name="Li D."/>
        </authorList>
    </citation>
    <scope>NUCLEOTIDE SEQUENCE [LARGE SCALE GENOMIC DNA]</scope>
    <source>
        <strain evidence="2 3">NEAU-LD23</strain>
    </source>
</reference>
<name>A0A3M8WKK3_9ACTN</name>
<dbReference type="CDD" id="cd02440">
    <property type="entry name" value="AdoMet_MTases"/>
    <property type="match status" value="1"/>
</dbReference>
<dbReference type="EMBL" id="RIBZ01000122">
    <property type="protein sequence ID" value="RNG30708.1"/>
    <property type="molecule type" value="Genomic_DNA"/>
</dbReference>
<sequence length="257" mass="27789">MSVSERYREAWESYWRATSDAPGEAIWDASPSLSAARDIDRLAPHADLSLPILDLGCGNGTQTRYLATRCGRALGVDLSQAAVEHARRADTERTAEFRQLNLTDPAAVRELHERLGDANVYMRAVIHQSDAPDRRPVAEAVATLVGSRGRGFVAELTEESKTTLARLAQSPGGPPLKLRRVFDHGLKPADAADCEVPELLVAAGLRVLAEGPTALAQTEQWADGSRVELPARWFVVGRAPEGEGRLSTGVVRPPRSA</sequence>
<dbReference type="Pfam" id="PF13649">
    <property type="entry name" value="Methyltransf_25"/>
    <property type="match status" value="1"/>
</dbReference>
<dbReference type="Gene3D" id="3.40.50.150">
    <property type="entry name" value="Vaccinia Virus protein VP39"/>
    <property type="match status" value="1"/>
</dbReference>
<keyword evidence="3" id="KW-1185">Reference proteome</keyword>
<accession>A0A3M8WKK3</accession>
<dbReference type="RefSeq" id="WP_123099539.1">
    <property type="nucleotide sequence ID" value="NZ_RIBZ01000122.1"/>
</dbReference>